<accession>A0A3B1E5F8</accession>
<organism evidence="1">
    <name type="scientific">hydrothermal vent metagenome</name>
    <dbReference type="NCBI Taxonomy" id="652676"/>
    <lineage>
        <taxon>unclassified sequences</taxon>
        <taxon>metagenomes</taxon>
        <taxon>ecological metagenomes</taxon>
    </lineage>
</organism>
<evidence type="ECO:0008006" key="2">
    <source>
        <dbReference type="Google" id="ProtNLM"/>
    </source>
</evidence>
<dbReference type="AlphaFoldDB" id="A0A3B1E5F8"/>
<gene>
    <name evidence="1" type="ORF">MNB_ARC-1_152</name>
</gene>
<name>A0A3B1E5F8_9ZZZZ</name>
<reference evidence="1" key="1">
    <citation type="submission" date="2018-10" db="EMBL/GenBank/DDBJ databases">
        <authorList>
            <person name="Aoki K."/>
        </authorList>
    </citation>
    <scope>NUCLEOTIDE SEQUENCE</scope>
</reference>
<sequence length="116" mass="13774">MDKERFLYEINTVNKFIQIYCLDKHTAQKQNIIKLTHNNSNYNISTNLCIKCENLATITFEHIQSCTQEIKPKCRKCENPCYSKSHWKEISKIMRYSGIRLGFIKIKEKINSLLKK</sequence>
<protein>
    <recommendedName>
        <fullName evidence="2">Nitrous oxide-stimulated promoter</fullName>
    </recommendedName>
</protein>
<evidence type="ECO:0000313" key="1">
    <source>
        <dbReference type="EMBL" id="VAY86471.1"/>
    </source>
</evidence>
<dbReference type="Pfam" id="PF11756">
    <property type="entry name" value="YgbA_NO"/>
    <property type="match status" value="1"/>
</dbReference>
<dbReference type="InterPro" id="IPR020483">
    <property type="entry name" value="Uncharacterised_YgbA"/>
</dbReference>
<proteinExistence type="predicted"/>
<dbReference type="EMBL" id="UOYO01000013">
    <property type="protein sequence ID" value="VAY86471.1"/>
    <property type="molecule type" value="Genomic_DNA"/>
</dbReference>